<organism evidence="1 2">
    <name type="scientific">Waltera acetigignens</name>
    <dbReference type="NCBI Taxonomy" id="2981769"/>
    <lineage>
        <taxon>Bacteria</taxon>
        <taxon>Bacillati</taxon>
        <taxon>Bacillota</taxon>
        <taxon>Clostridia</taxon>
        <taxon>Lachnospirales</taxon>
        <taxon>Lachnospiraceae</taxon>
        <taxon>Waltera</taxon>
    </lineage>
</organism>
<name>A0AAE3A2Z7_9FIRM</name>
<sequence>MLFKELKKSDKGEIEMYDIIKRYVDNENKNGLMLIDMPTGSGKTYSAIKYIFDACMDPQNKDRKYIFVTTLKKNLPYDDLQKWFNSIGKSELYQEKVLVIDSNMDSVVDGWSPEVESAIPAEIKKSDEYKNFQRDLSFVKRQREEKTLVMREFLDSIESNLREKTEPRFRRLVSDYLAKEYVTVEQRLYAVKTDKKWQWLGKLYPAVFTRDRQVLFLSMDKLLSRNTTIVEPSYMFYNSDIVKNAVIFIDEFDATKDTILKKIIDNGLHDKVDYIELFKDIYAALHTDDFPTVLTTPSRERRMGAYRNKSLQAIVDDIREKADYIHKTYSLQFKHRTLEEIADSYQNYLFQDHQFHTILNSDNSYIIMQRDLQRKINSIGFSQKKPTKENNNIQTMLGQLRGFISYFQVAVSILAFNYMQCKNERRNEGEDVFSVESAIRSVLALFRLNDESIDFLTGQIMMSPRKTKDEVEPGEFDLSFYEHGFRYYAFENNTEHDMQSQIMMYSFQNTPEKILLRFCEKAKVIGISATATVPSVVGNYDIEYLKNKMQKIYVEVSEEERQRLADSFHQQQEGYQNIEIHTKLLGNGADYSEKSWTEVFVTQELAKEAYQKIQRLFGENADNKDYNKKRYLRIALAFKEFVIHEDIQSFLCVLNKHPRSGDNALDKNTLSDIFQFISMENGWEGYDKRRTAVFLDGTEYDGKKSDLIERLGKGEKLFVISVYQTIGAGQNLQYPIPEYLIGRTVKINDRSLKNEKDFDAIYLDKPTNLIVPLGDNLEEKEFVKYLFQMEFLQENSEISSYDTVINIKKAFKTYMLGHRNDENFKDIYTKQSVVLLSTRYIIQAIGRICRTNQKNKDIYIYADNNIVDRIDVSVINGRSFNPEFVALVHQIQQTGAKDPETISLEDRASLRAIRVNKEIKNMLNNDWTEAKIKKWKKLRTFVLEHPTASKEEAGSNFIITNFYVQLPEAANYYYYSQEEDFNNVSVTFRQDREHSLKVSEEGTKLRKLLQIPGARELFERNGWATSFQTNDYIMTPPLWNNIYKGALGEVVGKFLLEKHLHVTVKEIENPDIFEMFDYEIEGSSVYVDFKNWQEGTTEDKNTVIKKIAGKAAKCGCKCVVVANIYAEGNWDISEVDMENIHIVSLPCLVKETDGKLSYDRAAWDILRRCIDEYKNQ</sequence>
<dbReference type="SUPFAM" id="SSF52540">
    <property type="entry name" value="P-loop containing nucleoside triphosphate hydrolases"/>
    <property type="match status" value="1"/>
</dbReference>
<dbReference type="EMBL" id="JAJEPV010000028">
    <property type="protein sequence ID" value="MCC2120218.1"/>
    <property type="molecule type" value="Genomic_DNA"/>
</dbReference>
<dbReference type="AlphaFoldDB" id="A0AAE3A2Z7"/>
<gene>
    <name evidence="1" type="ORF">LKD75_11600</name>
</gene>
<protein>
    <submittedName>
        <fullName evidence="1">Uncharacterized protein</fullName>
    </submittedName>
</protein>
<evidence type="ECO:0000313" key="2">
    <source>
        <dbReference type="Proteomes" id="UP001197795"/>
    </source>
</evidence>
<accession>A0AAE3A2Z7</accession>
<comment type="caution">
    <text evidence="1">The sequence shown here is derived from an EMBL/GenBank/DDBJ whole genome shotgun (WGS) entry which is preliminary data.</text>
</comment>
<keyword evidence="2" id="KW-1185">Reference proteome</keyword>
<dbReference type="InterPro" id="IPR027417">
    <property type="entry name" value="P-loop_NTPase"/>
</dbReference>
<dbReference type="Proteomes" id="UP001197795">
    <property type="component" value="Unassembled WGS sequence"/>
</dbReference>
<dbReference type="RefSeq" id="WP_227733502.1">
    <property type="nucleotide sequence ID" value="NZ_JAJEPV010000028.1"/>
</dbReference>
<evidence type="ECO:0000313" key="1">
    <source>
        <dbReference type="EMBL" id="MCC2120218.1"/>
    </source>
</evidence>
<reference evidence="1 2" key="1">
    <citation type="submission" date="2021-10" db="EMBL/GenBank/DDBJ databases">
        <title>Anaerobic single-cell dispensing facilitates the cultivation of human gut bacteria.</title>
        <authorList>
            <person name="Afrizal A."/>
        </authorList>
    </citation>
    <scope>NUCLEOTIDE SEQUENCE [LARGE SCALE GENOMIC DNA]</scope>
    <source>
        <strain evidence="1 2">CLA-AA-H273</strain>
    </source>
</reference>
<proteinExistence type="predicted"/>